<reference evidence="6" key="1">
    <citation type="journal article" date="2019" name="Int. J. Syst. Evol. Microbiol.">
        <title>The Global Catalogue of Microorganisms (GCM) 10K type strain sequencing project: providing services to taxonomists for standard genome sequencing and annotation.</title>
        <authorList>
            <consortium name="The Broad Institute Genomics Platform"/>
            <consortium name="The Broad Institute Genome Sequencing Center for Infectious Disease"/>
            <person name="Wu L."/>
            <person name="Ma J."/>
        </authorList>
    </citation>
    <scope>NUCLEOTIDE SEQUENCE [LARGE SCALE GENOMIC DNA]</scope>
    <source>
        <strain evidence="6">KLKA75</strain>
    </source>
</reference>
<evidence type="ECO:0000313" key="5">
    <source>
        <dbReference type="EMBL" id="MFC4905769.1"/>
    </source>
</evidence>
<evidence type="ECO:0000259" key="4">
    <source>
        <dbReference type="PROSITE" id="PS01124"/>
    </source>
</evidence>
<proteinExistence type="predicted"/>
<protein>
    <submittedName>
        <fullName evidence="5">Helix-turn-helix domain-containing protein</fullName>
    </submittedName>
</protein>
<name>A0ABV9TP54_9ACTN</name>
<dbReference type="Proteomes" id="UP001595872">
    <property type="component" value="Unassembled WGS sequence"/>
</dbReference>
<dbReference type="PANTHER" id="PTHR46796">
    <property type="entry name" value="HTH-TYPE TRANSCRIPTIONAL ACTIVATOR RHAS-RELATED"/>
    <property type="match status" value="1"/>
</dbReference>
<dbReference type="InterPro" id="IPR018060">
    <property type="entry name" value="HTH_AraC"/>
</dbReference>
<comment type="caution">
    <text evidence="5">The sequence shown here is derived from an EMBL/GenBank/DDBJ whole genome shotgun (WGS) entry which is preliminary data.</text>
</comment>
<evidence type="ECO:0000256" key="2">
    <source>
        <dbReference type="ARBA" id="ARBA00023125"/>
    </source>
</evidence>
<dbReference type="InterPro" id="IPR050204">
    <property type="entry name" value="AraC_XylS_family_regulators"/>
</dbReference>
<dbReference type="PANTHER" id="PTHR46796:SF15">
    <property type="entry name" value="BLL1074 PROTEIN"/>
    <property type="match status" value="1"/>
</dbReference>
<dbReference type="Gene3D" id="1.10.10.60">
    <property type="entry name" value="Homeodomain-like"/>
    <property type="match status" value="1"/>
</dbReference>
<sequence length="285" mass="30381">MRAPAHVEPVWDVARPAGPSRTTGVRMAGFRDRGTAGAGAGAGAGQRAIPHPGLTLVLEFGAGPLIVENGADRHGGSLVAGLGLAAGDIRVRGDGFEAVQVRLSPLVAHAVLGVPPSALDGAMVPLDDLWGREAARVRDRLAGLRRWDDRFALADVLLARRAAEPDRPRPDPEVAWAWRRIIGSRGLARVDGLADEVGWSRKRLWSRFRTQVGLPPKRAATLVRFDHAVHRLVAGVSPARAAAESGYADQSHLHRDVVSFAGLTPAAVIAEPFLAVDEFAWPTRL</sequence>
<evidence type="ECO:0000256" key="1">
    <source>
        <dbReference type="ARBA" id="ARBA00023015"/>
    </source>
</evidence>
<dbReference type="RefSeq" id="WP_378251511.1">
    <property type="nucleotide sequence ID" value="NZ_JBHSIT010000001.1"/>
</dbReference>
<dbReference type="EMBL" id="JBHSIT010000001">
    <property type="protein sequence ID" value="MFC4905769.1"/>
    <property type="molecule type" value="Genomic_DNA"/>
</dbReference>
<gene>
    <name evidence="5" type="ORF">ACFPCY_00420</name>
</gene>
<dbReference type="PROSITE" id="PS01124">
    <property type="entry name" value="HTH_ARAC_FAMILY_2"/>
    <property type="match status" value="1"/>
</dbReference>
<keyword evidence="1" id="KW-0805">Transcription regulation</keyword>
<dbReference type="SMART" id="SM00342">
    <property type="entry name" value="HTH_ARAC"/>
    <property type="match status" value="1"/>
</dbReference>
<organism evidence="5 6">
    <name type="scientific">Actinomadura gamaensis</name>
    <dbReference type="NCBI Taxonomy" id="1763541"/>
    <lineage>
        <taxon>Bacteria</taxon>
        <taxon>Bacillati</taxon>
        <taxon>Actinomycetota</taxon>
        <taxon>Actinomycetes</taxon>
        <taxon>Streptosporangiales</taxon>
        <taxon>Thermomonosporaceae</taxon>
        <taxon>Actinomadura</taxon>
    </lineage>
</organism>
<evidence type="ECO:0000256" key="3">
    <source>
        <dbReference type="ARBA" id="ARBA00023163"/>
    </source>
</evidence>
<accession>A0ABV9TP54</accession>
<feature type="domain" description="HTH araC/xylS-type" evidence="4">
    <location>
        <begin position="189"/>
        <end position="271"/>
    </location>
</feature>
<keyword evidence="3" id="KW-0804">Transcription</keyword>
<evidence type="ECO:0000313" key="6">
    <source>
        <dbReference type="Proteomes" id="UP001595872"/>
    </source>
</evidence>
<dbReference type="Pfam" id="PF12833">
    <property type="entry name" value="HTH_18"/>
    <property type="match status" value="1"/>
</dbReference>
<keyword evidence="6" id="KW-1185">Reference proteome</keyword>
<keyword evidence="2" id="KW-0238">DNA-binding</keyword>